<evidence type="ECO:0000313" key="3">
    <source>
        <dbReference type="EMBL" id="CAH0382787.1"/>
    </source>
</evidence>
<feature type="region of interest" description="Disordered" evidence="2">
    <location>
        <begin position="1"/>
        <end position="20"/>
    </location>
</feature>
<keyword evidence="4" id="KW-1185">Reference proteome</keyword>
<evidence type="ECO:0000256" key="1">
    <source>
        <dbReference type="SAM" id="Coils"/>
    </source>
</evidence>
<protein>
    <recommendedName>
        <fullName evidence="5">Coiled-coil domain-containing protein 86</fullName>
    </recommendedName>
</protein>
<name>A0A9P0F064_BEMTA</name>
<keyword evidence="1" id="KW-0175">Coiled coil</keyword>
<dbReference type="AlphaFoldDB" id="A0A9P0F064"/>
<dbReference type="Proteomes" id="UP001152759">
    <property type="component" value="Chromosome 10"/>
</dbReference>
<gene>
    <name evidence="3" type="ORF">BEMITA_LOCUS2287</name>
</gene>
<dbReference type="EMBL" id="OU963871">
    <property type="protein sequence ID" value="CAH0382787.1"/>
    <property type="molecule type" value="Genomic_DNA"/>
</dbReference>
<proteinExistence type="predicted"/>
<sequence>MSSSSDESIDENKVIAQSVPKGRPKQWPYVFKTWKPHDKKLIIPFHCRKNKPKYTAEERQRIKDEKKRTIENQKKLQEKLLKANKKGTIQRKERRRERFEKREIRKKEVEKEEKLQKIKRKYEEKKIDPKRVIKFVNKSLKLTSHK</sequence>
<accession>A0A9P0F064</accession>
<dbReference type="KEGG" id="btab:109035873"/>
<evidence type="ECO:0008006" key="5">
    <source>
        <dbReference type="Google" id="ProtNLM"/>
    </source>
</evidence>
<reference evidence="3" key="1">
    <citation type="submission" date="2021-12" db="EMBL/GenBank/DDBJ databases">
        <authorList>
            <person name="King R."/>
        </authorList>
    </citation>
    <scope>NUCLEOTIDE SEQUENCE</scope>
</reference>
<evidence type="ECO:0000256" key="2">
    <source>
        <dbReference type="SAM" id="MobiDB-lite"/>
    </source>
</evidence>
<feature type="coiled-coil region" evidence="1">
    <location>
        <begin position="59"/>
        <end position="128"/>
    </location>
</feature>
<organism evidence="3 4">
    <name type="scientific">Bemisia tabaci</name>
    <name type="common">Sweetpotato whitefly</name>
    <name type="synonym">Aleurodes tabaci</name>
    <dbReference type="NCBI Taxonomy" id="7038"/>
    <lineage>
        <taxon>Eukaryota</taxon>
        <taxon>Metazoa</taxon>
        <taxon>Ecdysozoa</taxon>
        <taxon>Arthropoda</taxon>
        <taxon>Hexapoda</taxon>
        <taxon>Insecta</taxon>
        <taxon>Pterygota</taxon>
        <taxon>Neoptera</taxon>
        <taxon>Paraneoptera</taxon>
        <taxon>Hemiptera</taxon>
        <taxon>Sternorrhyncha</taxon>
        <taxon>Aleyrodoidea</taxon>
        <taxon>Aleyrodidae</taxon>
        <taxon>Aleyrodinae</taxon>
        <taxon>Bemisia</taxon>
    </lineage>
</organism>
<evidence type="ECO:0000313" key="4">
    <source>
        <dbReference type="Proteomes" id="UP001152759"/>
    </source>
</evidence>